<dbReference type="PANTHER" id="PTHR36961:SF1">
    <property type="entry name" value="LEUKEMIA-ASSOCIATED PROTEIN 7"/>
    <property type="match status" value="1"/>
</dbReference>
<dbReference type="Ensembl" id="ENSHHUT00000061023.1">
    <property type="protein sequence ID" value="ENSHHUP00000059010.1"/>
    <property type="gene ID" value="ENSHHUG00000035073.1"/>
</dbReference>
<name>A0A4W5PBP6_9TELE</name>
<organism evidence="1 2">
    <name type="scientific">Hucho hucho</name>
    <name type="common">huchen</name>
    <dbReference type="NCBI Taxonomy" id="62062"/>
    <lineage>
        <taxon>Eukaryota</taxon>
        <taxon>Metazoa</taxon>
        <taxon>Chordata</taxon>
        <taxon>Craniata</taxon>
        <taxon>Vertebrata</taxon>
        <taxon>Euteleostomi</taxon>
        <taxon>Actinopterygii</taxon>
        <taxon>Neopterygii</taxon>
        <taxon>Teleostei</taxon>
        <taxon>Protacanthopterygii</taxon>
        <taxon>Salmoniformes</taxon>
        <taxon>Salmonidae</taxon>
        <taxon>Salmoninae</taxon>
        <taxon>Hucho</taxon>
    </lineage>
</organism>
<proteinExistence type="predicted"/>
<reference evidence="2" key="1">
    <citation type="submission" date="2018-06" db="EMBL/GenBank/DDBJ databases">
        <title>Genome assembly of Danube salmon.</title>
        <authorList>
            <person name="Macqueen D.J."/>
            <person name="Gundappa M.K."/>
        </authorList>
    </citation>
    <scope>NUCLEOTIDE SEQUENCE [LARGE SCALE GENOMIC DNA]</scope>
</reference>
<reference evidence="1" key="3">
    <citation type="submission" date="2025-09" db="UniProtKB">
        <authorList>
            <consortium name="Ensembl"/>
        </authorList>
    </citation>
    <scope>IDENTIFICATION</scope>
</reference>
<dbReference type="PANTHER" id="PTHR36961">
    <property type="entry name" value="LEUKEMIA-ASSOCIATED PROTEIN 7"/>
    <property type="match status" value="1"/>
</dbReference>
<dbReference type="Pfam" id="PF15760">
    <property type="entry name" value="DLEU7"/>
    <property type="match status" value="1"/>
</dbReference>
<evidence type="ECO:0000313" key="2">
    <source>
        <dbReference type="Proteomes" id="UP000314982"/>
    </source>
</evidence>
<evidence type="ECO:0000313" key="1">
    <source>
        <dbReference type="Ensembl" id="ENSHHUP00000059010.1"/>
    </source>
</evidence>
<accession>A0A4W5PBP6</accession>
<dbReference type="STRING" id="62062.ENSHHUP00000059010"/>
<protein>
    <submittedName>
        <fullName evidence="1">Uncharacterized protein</fullName>
    </submittedName>
</protein>
<sequence length="165" mass="18945">METATLQYSPMEHQTEALKLLQNVRSYQTAISRPSKLGLEKHVTTNQDSSAAARTIAEKARESVITQLIDILTQILTVEEEIRHSSFQDRRTFLRPKESIELRNICVRMAMRDSDCQKDHDLRDLQDCLKAMVDSLVSSLINMNHPLAIQTSRTLEEIYLSFPEI</sequence>
<dbReference type="Proteomes" id="UP000314982">
    <property type="component" value="Unassembled WGS sequence"/>
</dbReference>
<dbReference type="GeneTree" id="ENSGT00940000171515"/>
<dbReference type="AlphaFoldDB" id="A0A4W5PBP6"/>
<dbReference type="InterPro" id="IPR031510">
    <property type="entry name" value="DLEU7"/>
</dbReference>
<keyword evidence="2" id="KW-1185">Reference proteome</keyword>
<reference evidence="1" key="2">
    <citation type="submission" date="2025-08" db="UniProtKB">
        <authorList>
            <consortium name="Ensembl"/>
        </authorList>
    </citation>
    <scope>IDENTIFICATION</scope>
</reference>